<proteinExistence type="predicted"/>
<evidence type="ECO:0000313" key="1">
    <source>
        <dbReference type="EMBL" id="KAJ9094913.1"/>
    </source>
</evidence>
<organism evidence="1 2">
    <name type="scientific">Naganishia cerealis</name>
    <dbReference type="NCBI Taxonomy" id="610337"/>
    <lineage>
        <taxon>Eukaryota</taxon>
        <taxon>Fungi</taxon>
        <taxon>Dikarya</taxon>
        <taxon>Basidiomycota</taxon>
        <taxon>Agaricomycotina</taxon>
        <taxon>Tremellomycetes</taxon>
        <taxon>Filobasidiales</taxon>
        <taxon>Filobasidiaceae</taxon>
        <taxon>Naganishia</taxon>
    </lineage>
</organism>
<dbReference type="EMBL" id="JASBWR010000106">
    <property type="protein sequence ID" value="KAJ9094913.1"/>
    <property type="molecule type" value="Genomic_DNA"/>
</dbReference>
<evidence type="ECO:0000313" key="2">
    <source>
        <dbReference type="Proteomes" id="UP001241377"/>
    </source>
</evidence>
<reference evidence="1" key="1">
    <citation type="submission" date="2023-04" db="EMBL/GenBank/DDBJ databases">
        <title>Draft Genome sequencing of Naganishia species isolated from polar environments using Oxford Nanopore Technology.</title>
        <authorList>
            <person name="Leo P."/>
            <person name="Venkateswaran K."/>
        </authorList>
    </citation>
    <scope>NUCLEOTIDE SEQUENCE</scope>
    <source>
        <strain evidence="1">MNA-CCFEE 5261</strain>
    </source>
</reference>
<protein>
    <submittedName>
        <fullName evidence="1">Uncharacterized protein</fullName>
    </submittedName>
</protein>
<feature type="non-terminal residue" evidence="1">
    <location>
        <position position="143"/>
    </location>
</feature>
<dbReference type="Proteomes" id="UP001241377">
    <property type="component" value="Unassembled WGS sequence"/>
</dbReference>
<sequence length="143" mass="16228">MVLPEGQDVKQVAMSRRGGGPVWKTVPYQKALQCQQSWLENRWCMDKIRNEFVGDKQLEQSSGAAATAILECRQKVLEAYTKLITPYLIGSVEYNVDDRGCDLSGAKLAYSKVDALINHEEAERLKEVNCRVSMQVYERPDGW</sequence>
<gene>
    <name evidence="1" type="ORF">QFC19_007769</name>
</gene>
<accession>A0ACC2V6C3</accession>
<comment type="caution">
    <text evidence="1">The sequence shown here is derived from an EMBL/GenBank/DDBJ whole genome shotgun (WGS) entry which is preliminary data.</text>
</comment>
<keyword evidence="2" id="KW-1185">Reference proteome</keyword>
<name>A0ACC2V6C3_9TREE</name>